<dbReference type="Pfam" id="PF05108">
    <property type="entry name" value="T7SS_ESX1_EccB"/>
    <property type="match status" value="1"/>
</dbReference>
<evidence type="ECO:0000256" key="1">
    <source>
        <dbReference type="SAM" id="MobiDB-lite"/>
    </source>
</evidence>
<dbReference type="EMBL" id="BAAAHC010000005">
    <property type="protein sequence ID" value="GAA0512479.1"/>
    <property type="molecule type" value="Genomic_DNA"/>
</dbReference>
<evidence type="ECO:0000256" key="2">
    <source>
        <dbReference type="SAM" id="Phobius"/>
    </source>
</evidence>
<keyword evidence="2" id="KW-0812">Transmembrane</keyword>
<keyword evidence="4" id="KW-1185">Reference proteome</keyword>
<feature type="region of interest" description="Disordered" evidence="1">
    <location>
        <begin position="64"/>
        <end position="96"/>
    </location>
</feature>
<dbReference type="Proteomes" id="UP001500220">
    <property type="component" value="Unassembled WGS sequence"/>
</dbReference>
<name>A0ABN1C771_9PSEU</name>
<gene>
    <name evidence="3" type="ORF">GCM10009545_13120</name>
</gene>
<feature type="compositionally biased region" description="Low complexity" evidence="1">
    <location>
        <begin position="86"/>
        <end position="96"/>
    </location>
</feature>
<dbReference type="InterPro" id="IPR007795">
    <property type="entry name" value="T7SS_EccB"/>
</dbReference>
<sequence>MLSRRDQVQAYFFMVGRLVSALMRGRPDDPATPNRRLATGTIIGLLIGALVVAGFTVYGFISPGGKTSWQGPPEPSSWRRRPVPATSTSTVSSDRC</sequence>
<accession>A0ABN1C771</accession>
<evidence type="ECO:0000313" key="4">
    <source>
        <dbReference type="Proteomes" id="UP001500220"/>
    </source>
</evidence>
<organism evidence="3 4">
    <name type="scientific">Saccharopolyspora thermophila</name>
    <dbReference type="NCBI Taxonomy" id="89367"/>
    <lineage>
        <taxon>Bacteria</taxon>
        <taxon>Bacillati</taxon>
        <taxon>Actinomycetota</taxon>
        <taxon>Actinomycetes</taxon>
        <taxon>Pseudonocardiales</taxon>
        <taxon>Pseudonocardiaceae</taxon>
        <taxon>Saccharopolyspora</taxon>
    </lineage>
</organism>
<evidence type="ECO:0000313" key="3">
    <source>
        <dbReference type="EMBL" id="GAA0512479.1"/>
    </source>
</evidence>
<reference evidence="3 4" key="1">
    <citation type="journal article" date="2019" name="Int. J. Syst. Evol. Microbiol.">
        <title>The Global Catalogue of Microorganisms (GCM) 10K type strain sequencing project: providing services to taxonomists for standard genome sequencing and annotation.</title>
        <authorList>
            <consortium name="The Broad Institute Genomics Platform"/>
            <consortium name="The Broad Institute Genome Sequencing Center for Infectious Disease"/>
            <person name="Wu L."/>
            <person name="Ma J."/>
        </authorList>
    </citation>
    <scope>NUCLEOTIDE SEQUENCE [LARGE SCALE GENOMIC DNA]</scope>
    <source>
        <strain evidence="3 4">JCM 10664</strain>
    </source>
</reference>
<comment type="caution">
    <text evidence="3">The sequence shown here is derived from an EMBL/GenBank/DDBJ whole genome shotgun (WGS) entry which is preliminary data.</text>
</comment>
<protein>
    <submittedName>
        <fullName evidence="3">Uncharacterized protein</fullName>
    </submittedName>
</protein>
<keyword evidence="2" id="KW-0472">Membrane</keyword>
<dbReference type="RefSeq" id="WP_346072468.1">
    <property type="nucleotide sequence ID" value="NZ_BAAAHC010000005.1"/>
</dbReference>
<feature type="transmembrane region" description="Helical" evidence="2">
    <location>
        <begin position="37"/>
        <end position="61"/>
    </location>
</feature>
<keyword evidence="2" id="KW-1133">Transmembrane helix</keyword>
<proteinExistence type="predicted"/>